<dbReference type="EMBL" id="AFJM02000009">
    <property type="protein sequence ID" value="EMM74587.1"/>
    <property type="molecule type" value="Genomic_DNA"/>
</dbReference>
<dbReference type="AlphaFoldDB" id="M6FTP5"/>
<name>M6FTP5_9LEPT</name>
<proteinExistence type="predicted"/>
<evidence type="ECO:0000313" key="2">
    <source>
        <dbReference type="Proteomes" id="UP000012101"/>
    </source>
</evidence>
<dbReference type="Proteomes" id="UP000012101">
    <property type="component" value="Unassembled WGS sequence"/>
</dbReference>
<comment type="caution">
    <text evidence="1">The sequence shown here is derived from an EMBL/GenBank/DDBJ whole genome shotgun (WGS) entry which is preliminary data.</text>
</comment>
<gene>
    <name evidence="1" type="ORF">LEP1GSC038_4435</name>
</gene>
<sequence length="55" mass="6545">MCIDRRRTNSNIRIARGDIKKDSSKIQNLYLNSDVRNLKKEKARDNSGLFEKRFM</sequence>
<accession>M6FTP5</accession>
<organism evidence="1 2">
    <name type="scientific">Leptospira weilii str. 2006001855</name>
    <dbReference type="NCBI Taxonomy" id="996804"/>
    <lineage>
        <taxon>Bacteria</taxon>
        <taxon>Pseudomonadati</taxon>
        <taxon>Spirochaetota</taxon>
        <taxon>Spirochaetia</taxon>
        <taxon>Leptospirales</taxon>
        <taxon>Leptospiraceae</taxon>
        <taxon>Leptospira</taxon>
    </lineage>
</organism>
<evidence type="ECO:0000313" key="1">
    <source>
        <dbReference type="EMBL" id="EMM74587.1"/>
    </source>
</evidence>
<protein>
    <submittedName>
        <fullName evidence="1">Uncharacterized protein</fullName>
    </submittedName>
</protein>
<reference evidence="1 2" key="1">
    <citation type="submission" date="2013-01" db="EMBL/GenBank/DDBJ databases">
        <authorList>
            <person name="Harkins D.M."/>
            <person name="Durkin A.S."/>
            <person name="Brinkac L.M."/>
            <person name="Haft D.H."/>
            <person name="Selengut J.D."/>
            <person name="Sanka R."/>
            <person name="DePew J."/>
            <person name="Purushe J."/>
            <person name="Hospenthal D.R."/>
            <person name="Murray C.K."/>
            <person name="Pimentel G."/>
            <person name="Wasfy M."/>
            <person name="Vinetz J.M."/>
            <person name="Sutton G.G."/>
            <person name="Nierman W.C."/>
            <person name="Fouts D.E."/>
        </authorList>
    </citation>
    <scope>NUCLEOTIDE SEQUENCE [LARGE SCALE GENOMIC DNA]</scope>
    <source>
        <strain evidence="1 2">2006001855</strain>
    </source>
</reference>